<comment type="caution">
    <text evidence="1">The sequence shown here is derived from an EMBL/GenBank/DDBJ whole genome shotgun (WGS) entry which is preliminary data.</text>
</comment>
<dbReference type="AlphaFoldDB" id="A0A0B2UL83"/>
<dbReference type="RefSeq" id="XP_014563799.1">
    <property type="nucleotide sequence ID" value="XM_014708313.1"/>
</dbReference>
<organism evidence="1 2">
    <name type="scientific">Ordospora colligata OC4</name>
    <dbReference type="NCBI Taxonomy" id="1354746"/>
    <lineage>
        <taxon>Eukaryota</taxon>
        <taxon>Fungi</taxon>
        <taxon>Fungi incertae sedis</taxon>
        <taxon>Microsporidia</taxon>
        <taxon>Ordosporidae</taxon>
        <taxon>Ordospora</taxon>
    </lineage>
</organism>
<evidence type="ECO:0000313" key="1">
    <source>
        <dbReference type="EMBL" id="KHN69757.1"/>
    </source>
</evidence>
<dbReference type="OrthoDB" id="2192009at2759"/>
<proteinExistence type="predicted"/>
<protein>
    <submittedName>
        <fullName evidence="1">Uncharacterized protein</fullName>
    </submittedName>
</protein>
<reference evidence="1 2" key="1">
    <citation type="journal article" date="2014" name="MBio">
        <title>The Ordospora colligata genome; evolution of extreme reduction in microsporidia and host-to-parasite horizontal gene transfer.</title>
        <authorList>
            <person name="Pombert J.-F."/>
            <person name="Haag K.L."/>
            <person name="Beidas S."/>
            <person name="Ebert D."/>
            <person name="Keeling P.J."/>
        </authorList>
    </citation>
    <scope>NUCLEOTIDE SEQUENCE [LARGE SCALE GENOMIC DNA]</scope>
    <source>
        <strain evidence="1 2">OC4</strain>
    </source>
</reference>
<accession>A0A0B2UL83</accession>
<sequence>MIDFPDVKDDRSLYMCTRILNVSMLGSPKYNGMFEFGRKKLHVPDIFARSKTTICLKRSKRGIFLEMIDSDTLIYSLNGRVFKIVGKEEFAFSVNEICKRLVVGHGKAFILTSNHLYVYNRMNVEILRMDALDLVTSPFNEIFVLTASKILIFNEKGAKEEYEYNGNATHIHFYLFRELIVVNENTVFHLNLNTGFVSTLYCSRSPIKTSVFRNRLYIAETNKMTSLNIEERTSESIYTGRHLKIAVGDTMIALYNTNGEFIFCDRFDLINSHGMMYDIDAHEFLGFFFCGDKCYFLFNNRIVKWSADGMNVSELVDDESGDYRVEFPDNMEELKKWHRFNRKVKEKFEPGNVNKKFHEMLRTVFRKDEEATAKKENKKKVKYVERRRGGF</sequence>
<dbReference type="InParanoid" id="A0A0B2UL83"/>
<dbReference type="EMBL" id="JOKQ01000005">
    <property type="protein sequence ID" value="KHN69757.1"/>
    <property type="molecule type" value="Genomic_DNA"/>
</dbReference>
<dbReference type="HOGENOM" id="CLU_709856_0_0_1"/>
<dbReference type="VEuPathDB" id="MicrosporidiaDB:M896_051660"/>
<gene>
    <name evidence="1" type="ORF">M896_051660</name>
</gene>
<evidence type="ECO:0000313" key="2">
    <source>
        <dbReference type="Proteomes" id="UP000031056"/>
    </source>
</evidence>
<keyword evidence="2" id="KW-1185">Reference proteome</keyword>
<dbReference type="GeneID" id="26261819"/>
<dbReference type="Proteomes" id="UP000031056">
    <property type="component" value="Unassembled WGS sequence"/>
</dbReference>
<name>A0A0B2UL83_9MICR</name>